<reference evidence="5 6" key="1">
    <citation type="journal article" date="2015" name="Stand. Genomic Sci.">
        <title>Genomic Encyclopedia of Bacterial and Archaeal Type Strains, Phase III: the genomes of soil and plant-associated and newly described type strains.</title>
        <authorList>
            <person name="Whitman W.B."/>
            <person name="Woyke T."/>
            <person name="Klenk H.P."/>
            <person name="Zhou Y."/>
            <person name="Lilburn T.G."/>
            <person name="Beck B.J."/>
            <person name="De Vos P."/>
            <person name="Vandamme P."/>
            <person name="Eisen J.A."/>
            <person name="Garrity G."/>
            <person name="Hugenholtz P."/>
            <person name="Kyrpides N.C."/>
        </authorList>
    </citation>
    <scope>NUCLEOTIDE SEQUENCE [LARGE SCALE GENOMIC DNA]</scope>
    <source>
        <strain evidence="5 6">CV2</strain>
    </source>
</reference>
<dbReference type="InterPro" id="IPR000424">
    <property type="entry name" value="Primosome_PriB/ssb"/>
</dbReference>
<sequence>MTDTITVTGLVATEPRHIETETKLTITSFRLASNQRRYDRATNSWIDGDTNWYTITAFRQLGMHAATSLRKGDRIIVTGRVRQREWESEKGKGISFEIDADALGHDLTFGRSTFTRTVKSGDSSAKSSEAPADSDAFPSADDAPHSGDARLVSVPDDTVTDEAVAPF</sequence>
<evidence type="ECO:0000313" key="5">
    <source>
        <dbReference type="EMBL" id="RZS59235.1"/>
    </source>
</evidence>
<evidence type="ECO:0000256" key="4">
    <source>
        <dbReference type="SAM" id="MobiDB-lite"/>
    </source>
</evidence>
<comment type="caution">
    <text evidence="5">The sequence shown here is derived from an EMBL/GenBank/DDBJ whole genome shotgun (WGS) entry which is preliminary data.</text>
</comment>
<dbReference type="AlphaFoldDB" id="A0A4Q7LW08"/>
<feature type="region of interest" description="Disordered" evidence="4">
    <location>
        <begin position="118"/>
        <end position="167"/>
    </location>
</feature>
<dbReference type="NCBIfam" id="TIGR00621">
    <property type="entry name" value="ssb"/>
    <property type="match status" value="1"/>
</dbReference>
<dbReference type="PIRSF" id="PIRSF002070">
    <property type="entry name" value="SSB"/>
    <property type="match status" value="1"/>
</dbReference>
<dbReference type="GO" id="GO:0003697">
    <property type="term" value="F:single-stranded DNA binding"/>
    <property type="evidence" value="ECO:0007669"/>
    <property type="project" value="InterPro"/>
</dbReference>
<dbReference type="OrthoDB" id="4427276at2"/>
<dbReference type="EMBL" id="SGWW01000001">
    <property type="protein sequence ID" value="RZS59235.1"/>
    <property type="molecule type" value="Genomic_DNA"/>
</dbReference>
<keyword evidence="6" id="KW-1185">Reference proteome</keyword>
<dbReference type="InterPro" id="IPR012340">
    <property type="entry name" value="NA-bd_OB-fold"/>
</dbReference>
<keyword evidence="1 2" id="KW-0238">DNA-binding</keyword>
<evidence type="ECO:0000256" key="2">
    <source>
        <dbReference type="PIRNR" id="PIRNR002070"/>
    </source>
</evidence>
<dbReference type="GO" id="GO:0006260">
    <property type="term" value="P:DNA replication"/>
    <property type="evidence" value="ECO:0007669"/>
    <property type="project" value="InterPro"/>
</dbReference>
<dbReference type="Proteomes" id="UP000293519">
    <property type="component" value="Unassembled WGS sequence"/>
</dbReference>
<accession>A0A4Q7LW08</accession>
<evidence type="ECO:0000256" key="1">
    <source>
        <dbReference type="ARBA" id="ARBA00023125"/>
    </source>
</evidence>
<evidence type="ECO:0000313" key="6">
    <source>
        <dbReference type="Proteomes" id="UP000293519"/>
    </source>
</evidence>
<dbReference type="CDD" id="cd04496">
    <property type="entry name" value="SSB_OBF"/>
    <property type="match status" value="1"/>
</dbReference>
<feature type="compositionally biased region" description="Low complexity" evidence="4">
    <location>
        <begin position="127"/>
        <end position="141"/>
    </location>
</feature>
<dbReference type="PROSITE" id="PS50935">
    <property type="entry name" value="SSB"/>
    <property type="match status" value="1"/>
</dbReference>
<dbReference type="Pfam" id="PF00436">
    <property type="entry name" value="SSB"/>
    <property type="match status" value="1"/>
</dbReference>
<name>A0A4Q7LW08_9MICO</name>
<dbReference type="Gene3D" id="2.40.50.140">
    <property type="entry name" value="Nucleic acid-binding proteins"/>
    <property type="match status" value="1"/>
</dbReference>
<organism evidence="5 6">
    <name type="scientific">Microcella putealis</name>
    <dbReference type="NCBI Taxonomy" id="337005"/>
    <lineage>
        <taxon>Bacteria</taxon>
        <taxon>Bacillati</taxon>
        <taxon>Actinomycetota</taxon>
        <taxon>Actinomycetes</taxon>
        <taxon>Micrococcales</taxon>
        <taxon>Microbacteriaceae</taxon>
        <taxon>Microcella</taxon>
    </lineage>
</organism>
<protein>
    <recommendedName>
        <fullName evidence="2 3">Single-stranded DNA-binding protein</fullName>
    </recommendedName>
</protein>
<proteinExistence type="predicted"/>
<dbReference type="RefSeq" id="WP_130484342.1">
    <property type="nucleotide sequence ID" value="NZ_SGWW01000001.1"/>
</dbReference>
<dbReference type="SUPFAM" id="SSF50249">
    <property type="entry name" value="Nucleic acid-binding proteins"/>
    <property type="match status" value="1"/>
</dbReference>
<evidence type="ECO:0000256" key="3">
    <source>
        <dbReference type="RuleBase" id="RU000524"/>
    </source>
</evidence>
<dbReference type="InterPro" id="IPR011344">
    <property type="entry name" value="ssDNA-bd"/>
</dbReference>
<gene>
    <name evidence="5" type="ORF">EV141_0453</name>
</gene>